<protein>
    <recommendedName>
        <fullName evidence="6">ERCC4 domain-containing protein</fullName>
    </recommendedName>
</protein>
<dbReference type="Gene3D" id="3.40.50.10130">
    <property type="match status" value="1"/>
</dbReference>
<reference evidence="7 8" key="1">
    <citation type="submission" date="2019-05" db="EMBL/GenBank/DDBJ databases">
        <title>Mikania micrantha, genome provides insights into the molecular mechanism of rapid growth.</title>
        <authorList>
            <person name="Liu B."/>
        </authorList>
    </citation>
    <scope>NUCLEOTIDE SEQUENCE [LARGE SCALE GENOMIC DNA]</scope>
    <source>
        <strain evidence="7">NLD-2019</strain>
        <tissue evidence="7">Leaf</tissue>
    </source>
</reference>
<dbReference type="GO" id="GO:1901255">
    <property type="term" value="P:nucleotide-excision repair involved in interstrand cross-link repair"/>
    <property type="evidence" value="ECO:0007669"/>
    <property type="project" value="TreeGrafter"/>
</dbReference>
<dbReference type="InterPro" id="IPR011335">
    <property type="entry name" value="Restrct_endonuc-II-like"/>
</dbReference>
<evidence type="ECO:0000256" key="4">
    <source>
        <dbReference type="ARBA" id="ARBA00023204"/>
    </source>
</evidence>
<comment type="caution">
    <text evidence="7">The sequence shown here is derived from an EMBL/GenBank/DDBJ whole genome shotgun (WGS) entry which is preliminary data.</text>
</comment>
<dbReference type="GO" id="GO:0000712">
    <property type="term" value="P:resolution of meiotic recombination intermediates"/>
    <property type="evidence" value="ECO:0007669"/>
    <property type="project" value="TreeGrafter"/>
</dbReference>
<feature type="region of interest" description="Disordered" evidence="5">
    <location>
        <begin position="1"/>
        <end position="39"/>
    </location>
</feature>
<dbReference type="InterPro" id="IPR006166">
    <property type="entry name" value="ERCC4_domain"/>
</dbReference>
<evidence type="ECO:0000256" key="2">
    <source>
        <dbReference type="ARBA" id="ARBA00022801"/>
    </source>
</evidence>
<dbReference type="OrthoDB" id="361020at2759"/>
<keyword evidence="1" id="KW-0227">DNA damage</keyword>
<proteinExistence type="predicted"/>
<sequence>MPKYHQVAHGLGLSSVSETESPSKQNMVTRKAGGQKEARKEMQVIVDMRKFMSSLPNVMYQNGMNIIPVTLEVGDYILSPAICVERKSIQDLFSSFASGRRLEKAVEFMNEYSLSRRIEVSTCLNLIDDYA</sequence>
<feature type="domain" description="ERCC4" evidence="6">
    <location>
        <begin position="43"/>
        <end position="122"/>
    </location>
</feature>
<keyword evidence="4" id="KW-0234">DNA repair</keyword>
<dbReference type="SUPFAM" id="SSF52980">
    <property type="entry name" value="Restriction endonuclease-like"/>
    <property type="match status" value="1"/>
</dbReference>
<keyword evidence="3" id="KW-0238">DNA-binding</keyword>
<evidence type="ECO:0000259" key="6">
    <source>
        <dbReference type="SMART" id="SM00891"/>
    </source>
</evidence>
<dbReference type="GO" id="GO:0000724">
    <property type="term" value="P:double-strand break repair via homologous recombination"/>
    <property type="evidence" value="ECO:0007669"/>
    <property type="project" value="TreeGrafter"/>
</dbReference>
<accession>A0A5N6NVD6</accession>
<keyword evidence="8" id="KW-1185">Reference proteome</keyword>
<dbReference type="GO" id="GO:0003697">
    <property type="term" value="F:single-stranded DNA binding"/>
    <property type="evidence" value="ECO:0007669"/>
    <property type="project" value="TreeGrafter"/>
</dbReference>
<evidence type="ECO:0000313" key="7">
    <source>
        <dbReference type="EMBL" id="KAD5317667.1"/>
    </source>
</evidence>
<dbReference type="EMBL" id="SZYD01000009">
    <property type="protein sequence ID" value="KAD5317667.1"/>
    <property type="molecule type" value="Genomic_DNA"/>
</dbReference>
<dbReference type="Proteomes" id="UP000326396">
    <property type="component" value="Linkage Group LG17"/>
</dbReference>
<evidence type="ECO:0000313" key="8">
    <source>
        <dbReference type="Proteomes" id="UP000326396"/>
    </source>
</evidence>
<dbReference type="AlphaFoldDB" id="A0A5N6NVD6"/>
<dbReference type="PANTHER" id="PTHR10150">
    <property type="entry name" value="DNA REPAIR ENDONUCLEASE XPF"/>
    <property type="match status" value="1"/>
</dbReference>
<evidence type="ECO:0000256" key="5">
    <source>
        <dbReference type="SAM" id="MobiDB-lite"/>
    </source>
</evidence>
<dbReference type="Pfam" id="PF02732">
    <property type="entry name" value="ERCC4"/>
    <property type="match status" value="1"/>
</dbReference>
<feature type="compositionally biased region" description="Polar residues" evidence="5">
    <location>
        <begin position="14"/>
        <end position="28"/>
    </location>
</feature>
<dbReference type="SMART" id="SM00891">
    <property type="entry name" value="ERCC4"/>
    <property type="match status" value="1"/>
</dbReference>
<keyword evidence="2" id="KW-0378">Hydrolase</keyword>
<dbReference type="GO" id="GO:0003684">
    <property type="term" value="F:damaged DNA binding"/>
    <property type="evidence" value="ECO:0007669"/>
    <property type="project" value="TreeGrafter"/>
</dbReference>
<organism evidence="7 8">
    <name type="scientific">Mikania micrantha</name>
    <name type="common">bitter vine</name>
    <dbReference type="NCBI Taxonomy" id="192012"/>
    <lineage>
        <taxon>Eukaryota</taxon>
        <taxon>Viridiplantae</taxon>
        <taxon>Streptophyta</taxon>
        <taxon>Embryophyta</taxon>
        <taxon>Tracheophyta</taxon>
        <taxon>Spermatophyta</taxon>
        <taxon>Magnoliopsida</taxon>
        <taxon>eudicotyledons</taxon>
        <taxon>Gunneridae</taxon>
        <taxon>Pentapetalae</taxon>
        <taxon>asterids</taxon>
        <taxon>campanulids</taxon>
        <taxon>Asterales</taxon>
        <taxon>Asteraceae</taxon>
        <taxon>Asteroideae</taxon>
        <taxon>Heliantheae alliance</taxon>
        <taxon>Eupatorieae</taxon>
        <taxon>Mikania</taxon>
    </lineage>
</organism>
<gene>
    <name evidence="7" type="ORF">E3N88_17613</name>
</gene>
<dbReference type="GO" id="GO:0000014">
    <property type="term" value="F:single-stranded DNA endodeoxyribonuclease activity"/>
    <property type="evidence" value="ECO:0007669"/>
    <property type="project" value="TreeGrafter"/>
</dbReference>
<name>A0A5N6NVD6_9ASTR</name>
<dbReference type="PANTHER" id="PTHR10150:SF0">
    <property type="entry name" value="DNA REPAIR ENDONUCLEASE XPF"/>
    <property type="match status" value="1"/>
</dbReference>
<evidence type="ECO:0000256" key="1">
    <source>
        <dbReference type="ARBA" id="ARBA00022763"/>
    </source>
</evidence>
<evidence type="ECO:0000256" key="3">
    <source>
        <dbReference type="ARBA" id="ARBA00023125"/>
    </source>
</evidence>
<dbReference type="GO" id="GO:0000110">
    <property type="term" value="C:nucleotide-excision repair factor 1 complex"/>
    <property type="evidence" value="ECO:0007669"/>
    <property type="project" value="TreeGrafter"/>
</dbReference>